<organism evidence="1 2">
    <name type="scientific">Melastoma candidum</name>
    <dbReference type="NCBI Taxonomy" id="119954"/>
    <lineage>
        <taxon>Eukaryota</taxon>
        <taxon>Viridiplantae</taxon>
        <taxon>Streptophyta</taxon>
        <taxon>Embryophyta</taxon>
        <taxon>Tracheophyta</taxon>
        <taxon>Spermatophyta</taxon>
        <taxon>Magnoliopsida</taxon>
        <taxon>eudicotyledons</taxon>
        <taxon>Gunneridae</taxon>
        <taxon>Pentapetalae</taxon>
        <taxon>rosids</taxon>
        <taxon>malvids</taxon>
        <taxon>Myrtales</taxon>
        <taxon>Melastomataceae</taxon>
        <taxon>Melastomatoideae</taxon>
        <taxon>Melastomateae</taxon>
        <taxon>Melastoma</taxon>
    </lineage>
</organism>
<evidence type="ECO:0000313" key="1">
    <source>
        <dbReference type="EMBL" id="KAI4342459.1"/>
    </source>
</evidence>
<evidence type="ECO:0000313" key="2">
    <source>
        <dbReference type="Proteomes" id="UP001057402"/>
    </source>
</evidence>
<reference evidence="2" key="1">
    <citation type="journal article" date="2023" name="Front. Plant Sci.">
        <title>Chromosomal-level genome assembly of Melastoma candidum provides insights into trichome evolution.</title>
        <authorList>
            <person name="Zhong Y."/>
            <person name="Wu W."/>
            <person name="Sun C."/>
            <person name="Zou P."/>
            <person name="Liu Y."/>
            <person name="Dai S."/>
            <person name="Zhou R."/>
        </authorList>
    </citation>
    <scope>NUCLEOTIDE SEQUENCE [LARGE SCALE GENOMIC DNA]</scope>
</reference>
<comment type="caution">
    <text evidence="1">The sequence shown here is derived from an EMBL/GenBank/DDBJ whole genome shotgun (WGS) entry which is preliminary data.</text>
</comment>
<proteinExistence type="predicted"/>
<accession>A0ACB9P3Z6</accession>
<name>A0ACB9P3Z6_9MYRT</name>
<dbReference type="EMBL" id="CM042886">
    <property type="protein sequence ID" value="KAI4342459.1"/>
    <property type="molecule type" value="Genomic_DNA"/>
</dbReference>
<protein>
    <submittedName>
        <fullName evidence="1">Uncharacterized protein</fullName>
    </submittedName>
</protein>
<dbReference type="Proteomes" id="UP001057402">
    <property type="component" value="Chromosome 7"/>
</dbReference>
<keyword evidence="2" id="KW-1185">Reference proteome</keyword>
<sequence length="457" mass="52500">METIKRPSVTPIKSRLARTFAKIFHLRVSTIIAPADGVQKLKPPLKLLDHRNKDNTEKPFVPDNRNDKGRGREVLEAHLAKIFASISSIKAAYVQLQFAQAPYDADGIQVADEMIVSALKDLSELKQCFVKKQFDISPASVFLTAEIQEQKSLLWTYDVMHKKFEYQRKTKDSEIMQLKQELEELNKNNRLMEKRMNQSGPLSVLDNLHLSAVSPKHFSTLLRHAVKSIRSFVRLLIDEMKSADWDLDAAASSIVPGIVYLRSDHKCFAYESFVCREVFDAFQHPNFSLPDEYLPEKRKWPQFFFSRFIELKSIKPKDYLVQKPKSAFAKFCQTKYLQLVHPRMESVFFGNLSQRNRVISGNFPETTFFALFAEMAKRVWLLHCLSFSFQPEGTIFQVSRGCRFSEVYMETIAEEALPIDNADAAYDPRVAFTVVPGFKIGKAIIQCQVYLLNSMPG</sequence>
<gene>
    <name evidence="1" type="ORF">MLD38_027086</name>
</gene>